<evidence type="ECO:0000313" key="7">
    <source>
        <dbReference type="EMBL" id="CAL4082231.1"/>
    </source>
</evidence>
<gene>
    <name evidence="7" type="ORF">MNOR_LOCUS11756</name>
</gene>
<feature type="domain" description="FAD dependent oxidoreductase" evidence="6">
    <location>
        <begin position="10"/>
        <end position="250"/>
    </location>
</feature>
<evidence type="ECO:0000256" key="2">
    <source>
        <dbReference type="ARBA" id="ARBA00010989"/>
    </source>
</evidence>
<dbReference type="Gene3D" id="3.50.50.60">
    <property type="entry name" value="FAD/NAD(P)-binding domain"/>
    <property type="match status" value="1"/>
</dbReference>
<dbReference type="PANTHER" id="PTHR10961">
    <property type="entry name" value="PEROXISOMAL SARCOSINE OXIDASE"/>
    <property type="match status" value="1"/>
</dbReference>
<dbReference type="GO" id="GO:0050660">
    <property type="term" value="F:flavin adenine dinucleotide binding"/>
    <property type="evidence" value="ECO:0007669"/>
    <property type="project" value="InterPro"/>
</dbReference>
<dbReference type="EMBL" id="CAXKWB010006244">
    <property type="protein sequence ID" value="CAL4082231.1"/>
    <property type="molecule type" value="Genomic_DNA"/>
</dbReference>
<dbReference type="Proteomes" id="UP001497623">
    <property type="component" value="Unassembled WGS sequence"/>
</dbReference>
<organism evidence="7 8">
    <name type="scientific">Meganyctiphanes norvegica</name>
    <name type="common">Northern krill</name>
    <name type="synonym">Thysanopoda norvegica</name>
    <dbReference type="NCBI Taxonomy" id="48144"/>
    <lineage>
        <taxon>Eukaryota</taxon>
        <taxon>Metazoa</taxon>
        <taxon>Ecdysozoa</taxon>
        <taxon>Arthropoda</taxon>
        <taxon>Crustacea</taxon>
        <taxon>Multicrustacea</taxon>
        <taxon>Malacostraca</taxon>
        <taxon>Eumalacostraca</taxon>
        <taxon>Eucarida</taxon>
        <taxon>Euphausiacea</taxon>
        <taxon>Euphausiidae</taxon>
        <taxon>Meganyctiphanes</taxon>
    </lineage>
</organism>
<evidence type="ECO:0000256" key="5">
    <source>
        <dbReference type="ARBA" id="ARBA00023002"/>
    </source>
</evidence>
<protein>
    <recommendedName>
        <fullName evidence="6">FAD dependent oxidoreductase domain-containing protein</fullName>
    </recommendedName>
</protein>
<sequence>MDLAKDKIFDLIIVGAGMMGSAAARHASLIPNTSVCLIGPQEPKIRKGHQIFGCWFDEGRICRRVSAMHTWSNLATHSIARFRDLEDDTGINFYTESGYMDINPSQEEFNEMMEASHKAGLAAKDISQSWKEKFPYFNISKDKYVMLEEENAGHINPRALVSAQQTAAHLHGAYIIRDIVETIKPAEKNKEKVRWLVVTESGKELQGNNVLVAAGGFAGLKHLFASVAPRRQPALQLRTQTIAFLKLPQEEVKRLRQS</sequence>
<dbReference type="Pfam" id="PF01266">
    <property type="entry name" value="DAO"/>
    <property type="match status" value="1"/>
</dbReference>
<reference evidence="7 8" key="1">
    <citation type="submission" date="2024-05" db="EMBL/GenBank/DDBJ databases">
        <authorList>
            <person name="Wallberg A."/>
        </authorList>
    </citation>
    <scope>NUCLEOTIDE SEQUENCE [LARGE SCALE GENOMIC DNA]</scope>
</reference>
<keyword evidence="3" id="KW-0285">Flavoprotein</keyword>
<comment type="cofactor">
    <cofactor evidence="1">
        <name>FAD</name>
        <dbReference type="ChEBI" id="CHEBI:57692"/>
    </cofactor>
</comment>
<evidence type="ECO:0000256" key="1">
    <source>
        <dbReference type="ARBA" id="ARBA00001974"/>
    </source>
</evidence>
<accession>A0AAV2QHD9</accession>
<evidence type="ECO:0000313" key="8">
    <source>
        <dbReference type="Proteomes" id="UP001497623"/>
    </source>
</evidence>
<comment type="similarity">
    <text evidence="2">Belongs to the MSOX/MTOX family.</text>
</comment>
<name>A0AAV2QHD9_MEGNR</name>
<dbReference type="SUPFAM" id="SSF51905">
    <property type="entry name" value="FAD/NAD(P)-binding domain"/>
    <property type="match status" value="1"/>
</dbReference>
<keyword evidence="8" id="KW-1185">Reference proteome</keyword>
<dbReference type="InterPro" id="IPR045170">
    <property type="entry name" value="MTOX"/>
</dbReference>
<evidence type="ECO:0000259" key="6">
    <source>
        <dbReference type="Pfam" id="PF01266"/>
    </source>
</evidence>
<dbReference type="Gene3D" id="3.30.9.10">
    <property type="entry name" value="D-Amino Acid Oxidase, subunit A, domain 2"/>
    <property type="match status" value="1"/>
</dbReference>
<comment type="caution">
    <text evidence="7">The sequence shown here is derived from an EMBL/GenBank/DDBJ whole genome shotgun (WGS) entry which is preliminary data.</text>
</comment>
<keyword evidence="5" id="KW-0560">Oxidoreductase</keyword>
<dbReference type="GO" id="GO:0008115">
    <property type="term" value="F:sarcosine oxidase activity"/>
    <property type="evidence" value="ECO:0007669"/>
    <property type="project" value="TreeGrafter"/>
</dbReference>
<dbReference type="PANTHER" id="PTHR10961:SF10">
    <property type="entry name" value="FAD DEPENDENT OXIDOREDUCTASE DOMAIN-CONTAINING PROTEIN"/>
    <property type="match status" value="1"/>
</dbReference>
<keyword evidence="4" id="KW-0274">FAD</keyword>
<dbReference type="InterPro" id="IPR006076">
    <property type="entry name" value="FAD-dep_OxRdtase"/>
</dbReference>
<dbReference type="InterPro" id="IPR036188">
    <property type="entry name" value="FAD/NAD-bd_sf"/>
</dbReference>
<dbReference type="AlphaFoldDB" id="A0AAV2QHD9"/>
<evidence type="ECO:0000256" key="3">
    <source>
        <dbReference type="ARBA" id="ARBA00022630"/>
    </source>
</evidence>
<evidence type="ECO:0000256" key="4">
    <source>
        <dbReference type="ARBA" id="ARBA00022827"/>
    </source>
</evidence>
<proteinExistence type="inferred from homology"/>